<proteinExistence type="inferred from homology"/>
<evidence type="ECO:0000256" key="10">
    <source>
        <dbReference type="ARBA" id="ARBA00047481"/>
    </source>
</evidence>
<dbReference type="SUPFAM" id="SSF53383">
    <property type="entry name" value="PLP-dependent transferases"/>
    <property type="match status" value="1"/>
</dbReference>
<comment type="subunit">
    <text evidence="4 11">Homodimer.</text>
</comment>
<keyword evidence="7 11" id="KW-0808">Transferase</keyword>
<evidence type="ECO:0000256" key="1">
    <source>
        <dbReference type="ARBA" id="ARBA00001933"/>
    </source>
</evidence>
<dbReference type="HAMAP" id="MF_01023">
    <property type="entry name" value="HisC_aminotrans_2"/>
    <property type="match status" value="1"/>
</dbReference>
<dbReference type="PANTHER" id="PTHR43643:SF6">
    <property type="entry name" value="HISTIDINOL-PHOSPHATE AMINOTRANSFERASE"/>
    <property type="match status" value="1"/>
</dbReference>
<evidence type="ECO:0000256" key="11">
    <source>
        <dbReference type="HAMAP-Rule" id="MF_01023"/>
    </source>
</evidence>
<evidence type="ECO:0000313" key="13">
    <source>
        <dbReference type="EMBL" id="MDO6124628.1"/>
    </source>
</evidence>
<dbReference type="Gene3D" id="3.40.640.10">
    <property type="entry name" value="Type I PLP-dependent aspartate aminotransferase-like (Major domain)"/>
    <property type="match status" value="1"/>
</dbReference>
<accession>A0ABT8XLN0</accession>
<dbReference type="EC" id="2.6.1.9" evidence="11"/>
<dbReference type="PROSITE" id="PS00599">
    <property type="entry name" value="AA_TRANSFER_CLASS_2"/>
    <property type="match status" value="1"/>
</dbReference>
<dbReference type="RefSeq" id="WP_244763944.1">
    <property type="nucleotide sequence ID" value="NZ_JALJCJ010000010.1"/>
</dbReference>
<keyword evidence="8 11" id="KW-0663">Pyridoxal phosphate</keyword>
<dbReference type="InterPro" id="IPR015421">
    <property type="entry name" value="PyrdxlP-dep_Trfase_major"/>
</dbReference>
<dbReference type="InterPro" id="IPR015424">
    <property type="entry name" value="PyrdxlP-dep_Trfase"/>
</dbReference>
<evidence type="ECO:0000259" key="12">
    <source>
        <dbReference type="Pfam" id="PF00155"/>
    </source>
</evidence>
<evidence type="ECO:0000256" key="4">
    <source>
        <dbReference type="ARBA" id="ARBA00011738"/>
    </source>
</evidence>
<dbReference type="EMBL" id="WHSC02000014">
    <property type="protein sequence ID" value="MDO6124628.1"/>
    <property type="molecule type" value="Genomic_DNA"/>
</dbReference>
<dbReference type="InterPro" id="IPR005861">
    <property type="entry name" value="HisP_aminotrans"/>
</dbReference>
<keyword evidence="14" id="KW-1185">Reference proteome</keyword>
<keyword evidence="6 11" id="KW-0028">Amino-acid biosynthesis</keyword>
<name>A0ABT8XLN0_9HYPH</name>
<dbReference type="PANTHER" id="PTHR43643">
    <property type="entry name" value="HISTIDINOL-PHOSPHATE AMINOTRANSFERASE 2"/>
    <property type="match status" value="1"/>
</dbReference>
<feature type="domain" description="Aminotransferase class I/classII large" evidence="12">
    <location>
        <begin position="43"/>
        <end position="368"/>
    </location>
</feature>
<dbReference type="Gene3D" id="3.90.1150.10">
    <property type="entry name" value="Aspartate Aminotransferase, domain 1"/>
    <property type="match status" value="1"/>
</dbReference>
<organism evidence="13 14">
    <name type="scientific">Shinella curvata</name>
    <dbReference type="NCBI Taxonomy" id="1817964"/>
    <lineage>
        <taxon>Bacteria</taxon>
        <taxon>Pseudomonadati</taxon>
        <taxon>Pseudomonadota</taxon>
        <taxon>Alphaproteobacteria</taxon>
        <taxon>Hyphomicrobiales</taxon>
        <taxon>Rhizobiaceae</taxon>
        <taxon>Shinella</taxon>
    </lineage>
</organism>
<dbReference type="CDD" id="cd00609">
    <property type="entry name" value="AAT_like"/>
    <property type="match status" value="1"/>
</dbReference>
<dbReference type="InterPro" id="IPR050106">
    <property type="entry name" value="HistidinolP_aminotransfase"/>
</dbReference>
<evidence type="ECO:0000313" key="14">
    <source>
        <dbReference type="Proteomes" id="UP001177080"/>
    </source>
</evidence>
<sequence length="376" mass="40402">MVEKNLRADEVNGPSARPALGRLPPYNAGISASVARQISGKEDVICLGSNENPYGSSPSVGAALWGLIPSRYSDPMCASLRNAISDRLGVAADRIVCGNGSEELIAALCRAYLEPTDHVLTVSPCFGLHEIEPMAAGAQVIKVPMTENLDFDVQGLVAALANGPKILFISSPSNPVGQALCEQALLLITDAVRPGTIFVLDEAYAEFISIGAPDGLTNLKHRSDLHWVVLRTFSKAYGLAGLRVGYAITSNYGLARTIRATLTPFNVNAVAQTAAVAALRDTAWMIEATTRLRHDREVLADRLRRLGLRVIPSQANFLFIDLPMDAAPVAGVLLQKGIVVKPWMETGYTNFIRVTIGTAEQNERFAQELEGAVNLR</sequence>
<dbReference type="NCBIfam" id="TIGR01141">
    <property type="entry name" value="hisC"/>
    <property type="match status" value="1"/>
</dbReference>
<dbReference type="InterPro" id="IPR004839">
    <property type="entry name" value="Aminotransferase_I/II_large"/>
</dbReference>
<reference evidence="13" key="1">
    <citation type="submission" date="2022-04" db="EMBL/GenBank/DDBJ databases">
        <title>Shinella lacus sp. nov., a novel member of the genus Shinella from water.</title>
        <authorList>
            <person name="Deng Y."/>
        </authorList>
    </citation>
    <scope>NUCLEOTIDE SEQUENCE</scope>
    <source>
        <strain evidence="13">JCM 31239</strain>
    </source>
</reference>
<comment type="similarity">
    <text evidence="3 11">Belongs to the class-II pyridoxal-phosphate-dependent aminotransferase family. Histidinol-phosphate aminotransferase subfamily.</text>
</comment>
<evidence type="ECO:0000256" key="6">
    <source>
        <dbReference type="ARBA" id="ARBA00022605"/>
    </source>
</evidence>
<dbReference type="Pfam" id="PF00155">
    <property type="entry name" value="Aminotran_1_2"/>
    <property type="match status" value="1"/>
</dbReference>
<evidence type="ECO:0000256" key="7">
    <source>
        <dbReference type="ARBA" id="ARBA00022679"/>
    </source>
</evidence>
<keyword evidence="5 11" id="KW-0032">Aminotransferase</keyword>
<keyword evidence="9 11" id="KW-0368">Histidine biosynthesis</keyword>
<evidence type="ECO:0000256" key="5">
    <source>
        <dbReference type="ARBA" id="ARBA00022576"/>
    </source>
</evidence>
<evidence type="ECO:0000256" key="8">
    <source>
        <dbReference type="ARBA" id="ARBA00022898"/>
    </source>
</evidence>
<dbReference type="InterPro" id="IPR001917">
    <property type="entry name" value="Aminotrans_II_pyridoxalP_BS"/>
</dbReference>
<comment type="pathway">
    <text evidence="2 11">Amino-acid biosynthesis; L-histidine biosynthesis; L-histidine from 5-phospho-alpha-D-ribose 1-diphosphate: step 7/9.</text>
</comment>
<dbReference type="Proteomes" id="UP001177080">
    <property type="component" value="Unassembled WGS sequence"/>
</dbReference>
<comment type="caution">
    <text evidence="13">The sequence shown here is derived from an EMBL/GenBank/DDBJ whole genome shotgun (WGS) entry which is preliminary data.</text>
</comment>
<comment type="cofactor">
    <cofactor evidence="1 11">
        <name>pyridoxal 5'-phosphate</name>
        <dbReference type="ChEBI" id="CHEBI:597326"/>
    </cofactor>
</comment>
<evidence type="ECO:0000256" key="9">
    <source>
        <dbReference type="ARBA" id="ARBA00023102"/>
    </source>
</evidence>
<gene>
    <name evidence="11 13" type="primary">hisC</name>
    <name evidence="13" type="ORF">GB928_025935</name>
</gene>
<feature type="modified residue" description="N6-(pyridoxal phosphate)lysine" evidence="11">
    <location>
        <position position="235"/>
    </location>
</feature>
<evidence type="ECO:0000256" key="3">
    <source>
        <dbReference type="ARBA" id="ARBA00007970"/>
    </source>
</evidence>
<dbReference type="InterPro" id="IPR015422">
    <property type="entry name" value="PyrdxlP-dep_Trfase_small"/>
</dbReference>
<protein>
    <recommendedName>
        <fullName evidence="11">Histidinol-phosphate aminotransferase</fullName>
        <ecNumber evidence="11">2.6.1.9</ecNumber>
    </recommendedName>
    <alternativeName>
        <fullName evidence="11">Imidazole acetol-phosphate transaminase</fullName>
    </alternativeName>
</protein>
<dbReference type="GO" id="GO:0004400">
    <property type="term" value="F:histidinol-phosphate transaminase activity"/>
    <property type="evidence" value="ECO:0007669"/>
    <property type="project" value="UniProtKB-EC"/>
</dbReference>
<evidence type="ECO:0000256" key="2">
    <source>
        <dbReference type="ARBA" id="ARBA00005011"/>
    </source>
</evidence>
<comment type="catalytic activity">
    <reaction evidence="10 11">
        <text>L-histidinol phosphate + 2-oxoglutarate = 3-(imidazol-4-yl)-2-oxopropyl phosphate + L-glutamate</text>
        <dbReference type="Rhea" id="RHEA:23744"/>
        <dbReference type="ChEBI" id="CHEBI:16810"/>
        <dbReference type="ChEBI" id="CHEBI:29985"/>
        <dbReference type="ChEBI" id="CHEBI:57766"/>
        <dbReference type="ChEBI" id="CHEBI:57980"/>
        <dbReference type="EC" id="2.6.1.9"/>
    </reaction>
</comment>